<name>A0A6M1TCX8_9BACT</name>
<protein>
    <submittedName>
        <fullName evidence="2">Uncharacterized protein</fullName>
    </submittedName>
</protein>
<evidence type="ECO:0000256" key="1">
    <source>
        <dbReference type="SAM" id="Phobius"/>
    </source>
</evidence>
<accession>A0A6M1TCX8</accession>
<evidence type="ECO:0000313" key="2">
    <source>
        <dbReference type="EMBL" id="NGP88022.1"/>
    </source>
</evidence>
<keyword evidence="1" id="KW-0812">Transmembrane</keyword>
<sequence>MIEFICSNLNSFISSIGLLLDIFGVFFVFLYGVPTQIDGTRLKFVHANDTEQDLSEDHGKVSFLGPILLVVGFSLQIVGYWV</sequence>
<keyword evidence="3" id="KW-1185">Reference proteome</keyword>
<keyword evidence="1" id="KW-1133">Transmembrane helix</keyword>
<evidence type="ECO:0000313" key="3">
    <source>
        <dbReference type="Proteomes" id="UP000479132"/>
    </source>
</evidence>
<dbReference type="RefSeq" id="WP_165267324.1">
    <property type="nucleotide sequence ID" value="NZ_JAALLS010000006.1"/>
</dbReference>
<gene>
    <name evidence="2" type="ORF">G3569_06625</name>
</gene>
<dbReference type="AlphaFoldDB" id="A0A6M1TCX8"/>
<proteinExistence type="predicted"/>
<reference evidence="2 3" key="1">
    <citation type="submission" date="2020-02" db="EMBL/GenBank/DDBJ databases">
        <title>Aliifodinibius halophilus 2W32, complete genome.</title>
        <authorList>
            <person name="Li Y."/>
            <person name="Wu S."/>
        </authorList>
    </citation>
    <scope>NUCLEOTIDE SEQUENCE [LARGE SCALE GENOMIC DNA]</scope>
    <source>
        <strain evidence="2 3">2W32</strain>
    </source>
</reference>
<comment type="caution">
    <text evidence="2">The sequence shown here is derived from an EMBL/GenBank/DDBJ whole genome shotgun (WGS) entry which is preliminary data.</text>
</comment>
<keyword evidence="1" id="KW-0472">Membrane</keyword>
<organism evidence="2 3">
    <name type="scientific">Fodinibius halophilus</name>
    <dbReference type="NCBI Taxonomy" id="1736908"/>
    <lineage>
        <taxon>Bacteria</taxon>
        <taxon>Pseudomonadati</taxon>
        <taxon>Balneolota</taxon>
        <taxon>Balneolia</taxon>
        <taxon>Balneolales</taxon>
        <taxon>Balneolaceae</taxon>
        <taxon>Fodinibius</taxon>
    </lineage>
</organism>
<feature type="transmembrane region" description="Helical" evidence="1">
    <location>
        <begin position="61"/>
        <end position="81"/>
    </location>
</feature>
<feature type="transmembrane region" description="Helical" evidence="1">
    <location>
        <begin position="12"/>
        <end position="33"/>
    </location>
</feature>
<dbReference type="EMBL" id="JAALLS010000006">
    <property type="protein sequence ID" value="NGP88022.1"/>
    <property type="molecule type" value="Genomic_DNA"/>
</dbReference>
<dbReference type="Proteomes" id="UP000479132">
    <property type="component" value="Unassembled WGS sequence"/>
</dbReference>